<feature type="domain" description="GGDEF" evidence="5">
    <location>
        <begin position="374"/>
        <end position="507"/>
    </location>
</feature>
<dbReference type="PANTHER" id="PTHR44757:SF2">
    <property type="entry name" value="BIOFILM ARCHITECTURE MAINTENANCE PROTEIN MBAA"/>
    <property type="match status" value="1"/>
</dbReference>
<keyword evidence="3" id="KW-0812">Transmembrane</keyword>
<reference evidence="6 7" key="1">
    <citation type="submission" date="2019-03" db="EMBL/GenBank/DDBJ databases">
        <title>Genomic Encyclopedia of Archaeal and Bacterial Type Strains, Phase II (KMG-II): from individual species to whole genera.</title>
        <authorList>
            <person name="Goeker M."/>
        </authorList>
    </citation>
    <scope>NUCLEOTIDE SEQUENCE [LARGE SCALE GENOMIC DNA]</scope>
    <source>
        <strain evidence="6 7">DSM 27697</strain>
    </source>
</reference>
<dbReference type="InterPro" id="IPR035919">
    <property type="entry name" value="EAL_sf"/>
</dbReference>
<dbReference type="CDD" id="cd01948">
    <property type="entry name" value="EAL"/>
    <property type="match status" value="1"/>
</dbReference>
<dbReference type="SUPFAM" id="SSF141868">
    <property type="entry name" value="EAL domain-like"/>
    <property type="match status" value="1"/>
</dbReference>
<dbReference type="RefSeq" id="WP_132288057.1">
    <property type="nucleotide sequence ID" value="NZ_SMFU01000007.1"/>
</dbReference>
<dbReference type="AlphaFoldDB" id="A0A4R1GKY4"/>
<dbReference type="PANTHER" id="PTHR44757">
    <property type="entry name" value="DIGUANYLATE CYCLASE DGCP"/>
    <property type="match status" value="1"/>
</dbReference>
<keyword evidence="3" id="KW-1133">Transmembrane helix</keyword>
<keyword evidence="2" id="KW-0973">c-di-GMP</keyword>
<dbReference type="NCBIfam" id="TIGR00254">
    <property type="entry name" value="GGDEF"/>
    <property type="match status" value="1"/>
</dbReference>
<dbReference type="InterPro" id="IPR029787">
    <property type="entry name" value="Nucleotide_cyclase"/>
</dbReference>
<evidence type="ECO:0000256" key="3">
    <source>
        <dbReference type="SAM" id="Phobius"/>
    </source>
</evidence>
<dbReference type="InterPro" id="IPR043128">
    <property type="entry name" value="Rev_trsase/Diguanyl_cyclase"/>
</dbReference>
<dbReference type="CDD" id="cd01949">
    <property type="entry name" value="GGDEF"/>
    <property type="match status" value="1"/>
</dbReference>
<dbReference type="Gene3D" id="3.20.20.450">
    <property type="entry name" value="EAL domain"/>
    <property type="match status" value="1"/>
</dbReference>
<feature type="transmembrane region" description="Helical" evidence="3">
    <location>
        <begin position="21"/>
        <end position="44"/>
    </location>
</feature>
<dbReference type="SMART" id="SM00267">
    <property type="entry name" value="GGDEF"/>
    <property type="match status" value="1"/>
</dbReference>
<dbReference type="InterPro" id="IPR000160">
    <property type="entry name" value="GGDEF_dom"/>
</dbReference>
<dbReference type="InterPro" id="IPR052155">
    <property type="entry name" value="Biofilm_reg_signaling"/>
</dbReference>
<sequence>MSHRFEMLSSPQQTRSLKRRLVFKVAGFVALAMVVITLAVVYMMSQELGRQAQRMLWESARSSQIQLENRVGYLVEASRRLADNPFMVNGLIDSRAREEDLPKLVENFAEGTSLSTLALLDYDGRPVYQAQDWRPEFNQSPELRAALAMGNTALYMEPGTGQLLIIAPISYYETTQGALVVGFDLNRLVLSHAVREESSYLKLFSGGQQVVGLNYNDETEYLTTRLAASEQTPLLARLDLSLEAGVPKQNFDSIVKTTLSRFIGIGLLLTLASAMLAAAIGQSIARPILELYRRVRAVPYRACSPLGTGDELDVLASAFDHRTQALKSAQQELERQRDRFRHEANHDMLTGLPNRFNFDQRLLEIIGRHHSGNRVFAVIFIDLDRFKLINDSLGHSVGDALLQTVSQRLKLEVDGRDQLFRHGGDEFILISEVDGDESRLHQLLDRLIHTLSAPVRHGERDLDVNASIGVTFYPQDGLDAQTLVRNADIAMYEAKRKGGARYKLFDPSMSEYAFNRMETEAGLRKAIENRELEVYYQPQVDMNSGRLTGTEALVRWQHPEKGLVMPGAFIPLIEESRLIVDIGEYVLREACRVQAAWCRAGYEPGRVSVNLAGAQLHDSGLDRIIARILTETGCKPEWLELEVTEGFIMEDPAASVPMLKRLRDMGISLAIDDFGTGYSSLAYLKRLPVSRLKIDQSFVRNSVMDPDDAVIIEAIIALAGKLKLGLIAEGVETHNQTELLLELGCDQAQGYLYGRPVPHQELELMLKSGRGGHQIVQ</sequence>
<dbReference type="EMBL" id="SMFU01000007">
    <property type="protein sequence ID" value="TCK08798.1"/>
    <property type="molecule type" value="Genomic_DNA"/>
</dbReference>
<organism evidence="6 7">
    <name type="scientific">Marinobacterium mangrovicola</name>
    <dbReference type="NCBI Taxonomy" id="1476959"/>
    <lineage>
        <taxon>Bacteria</taxon>
        <taxon>Pseudomonadati</taxon>
        <taxon>Pseudomonadota</taxon>
        <taxon>Gammaproteobacteria</taxon>
        <taxon>Oceanospirillales</taxon>
        <taxon>Oceanospirillaceae</taxon>
        <taxon>Marinobacterium</taxon>
    </lineage>
</organism>
<dbReference type="SUPFAM" id="SSF55073">
    <property type="entry name" value="Nucleotide cyclase"/>
    <property type="match status" value="1"/>
</dbReference>
<proteinExistence type="predicted"/>
<evidence type="ECO:0000313" key="6">
    <source>
        <dbReference type="EMBL" id="TCK08798.1"/>
    </source>
</evidence>
<keyword evidence="7" id="KW-1185">Reference proteome</keyword>
<dbReference type="Pfam" id="PF00990">
    <property type="entry name" value="GGDEF"/>
    <property type="match status" value="1"/>
</dbReference>
<dbReference type="EC" id="3.1.4.52" evidence="1"/>
<dbReference type="FunFam" id="3.20.20.450:FF:000001">
    <property type="entry name" value="Cyclic di-GMP phosphodiesterase yahA"/>
    <property type="match status" value="1"/>
</dbReference>
<name>A0A4R1GKY4_9GAMM</name>
<gene>
    <name evidence="6" type="ORF">CLV83_0891</name>
</gene>
<dbReference type="OrthoDB" id="6168558at2"/>
<dbReference type="InterPro" id="IPR001633">
    <property type="entry name" value="EAL_dom"/>
</dbReference>
<dbReference type="PROSITE" id="PS50887">
    <property type="entry name" value="GGDEF"/>
    <property type="match status" value="1"/>
</dbReference>
<protein>
    <recommendedName>
        <fullName evidence="1">cyclic-guanylate-specific phosphodiesterase</fullName>
        <ecNumber evidence="1">3.1.4.52</ecNumber>
    </recommendedName>
</protein>
<evidence type="ECO:0000256" key="1">
    <source>
        <dbReference type="ARBA" id="ARBA00012282"/>
    </source>
</evidence>
<comment type="caution">
    <text evidence="6">The sequence shown here is derived from an EMBL/GenBank/DDBJ whole genome shotgun (WGS) entry which is preliminary data.</text>
</comment>
<feature type="domain" description="EAL" evidence="4">
    <location>
        <begin position="516"/>
        <end position="770"/>
    </location>
</feature>
<evidence type="ECO:0000313" key="7">
    <source>
        <dbReference type="Proteomes" id="UP000294546"/>
    </source>
</evidence>
<dbReference type="Gene3D" id="6.10.340.10">
    <property type="match status" value="1"/>
</dbReference>
<evidence type="ECO:0000259" key="4">
    <source>
        <dbReference type="PROSITE" id="PS50883"/>
    </source>
</evidence>
<evidence type="ECO:0000256" key="2">
    <source>
        <dbReference type="ARBA" id="ARBA00022636"/>
    </source>
</evidence>
<dbReference type="SMART" id="SM00052">
    <property type="entry name" value="EAL"/>
    <property type="match status" value="1"/>
</dbReference>
<keyword evidence="3" id="KW-0472">Membrane</keyword>
<dbReference type="Gene3D" id="3.30.70.270">
    <property type="match status" value="1"/>
</dbReference>
<dbReference type="Pfam" id="PF00563">
    <property type="entry name" value="EAL"/>
    <property type="match status" value="1"/>
</dbReference>
<dbReference type="Proteomes" id="UP000294546">
    <property type="component" value="Unassembled WGS sequence"/>
</dbReference>
<dbReference type="GO" id="GO:0071111">
    <property type="term" value="F:cyclic-guanylate-specific phosphodiesterase activity"/>
    <property type="evidence" value="ECO:0007669"/>
    <property type="project" value="UniProtKB-EC"/>
</dbReference>
<dbReference type="PROSITE" id="PS50883">
    <property type="entry name" value="EAL"/>
    <property type="match status" value="1"/>
</dbReference>
<accession>A0A4R1GKY4</accession>
<evidence type="ECO:0000259" key="5">
    <source>
        <dbReference type="PROSITE" id="PS50887"/>
    </source>
</evidence>